<dbReference type="InterPro" id="IPR035940">
    <property type="entry name" value="CAP_sf"/>
</dbReference>
<keyword evidence="4" id="KW-1185">Reference proteome</keyword>
<feature type="chain" id="PRO_5001489345" description="SCP domain-containing protein" evidence="1">
    <location>
        <begin position="17"/>
        <end position="197"/>
    </location>
</feature>
<dbReference type="Pfam" id="PF00188">
    <property type="entry name" value="CAP"/>
    <property type="match status" value="1"/>
</dbReference>
<comment type="caution">
    <text evidence="3">The sequence shown here is derived from an EMBL/GenBank/DDBJ whole genome shotgun (WGS) entry which is preliminary data.</text>
</comment>
<keyword evidence="1" id="KW-0732">Signal</keyword>
<dbReference type="CDD" id="cd05380">
    <property type="entry name" value="CAP_euk"/>
    <property type="match status" value="1"/>
</dbReference>
<dbReference type="Gene3D" id="3.40.33.10">
    <property type="entry name" value="CAP"/>
    <property type="match status" value="1"/>
</dbReference>
<dbReference type="InterPro" id="IPR014044">
    <property type="entry name" value="CAP_dom"/>
</dbReference>
<dbReference type="SUPFAM" id="SSF55797">
    <property type="entry name" value="PR-1-like"/>
    <property type="match status" value="1"/>
</dbReference>
<evidence type="ECO:0000313" key="3">
    <source>
        <dbReference type="EMBL" id="EYB88742.1"/>
    </source>
</evidence>
<gene>
    <name evidence="3" type="primary">Acey_s0242.g3428</name>
    <name evidence="3" type="synonym">ASP-s0242.g3428</name>
    <name evidence="3" type="ORF">Y032_0242g3428</name>
</gene>
<proteinExistence type="predicted"/>
<sequence>MFWGYLLAFAVIPVAPLIRAPVQMKEELEGERCGEYLMKWERRKALIKEINARRTSMVNGTQDNKKYTLLPIGENVLEMQWSCYLEHLASDALNKTKDRCPTEPPTPNGMTGFFDYRGKIEGDVGLDIMKHWLSEIDRTKMPLNEHWQSPVWYRGVNRNYSNLVRHDSWRIGCAELQCNGEKTAMFCLADKPYVELH</sequence>
<accession>A0A016SEC0</accession>
<dbReference type="AlphaFoldDB" id="A0A016SEC0"/>
<evidence type="ECO:0000313" key="4">
    <source>
        <dbReference type="Proteomes" id="UP000024635"/>
    </source>
</evidence>
<feature type="domain" description="SCP" evidence="2">
    <location>
        <begin position="72"/>
        <end position="183"/>
    </location>
</feature>
<dbReference type="Proteomes" id="UP000024635">
    <property type="component" value="Unassembled WGS sequence"/>
</dbReference>
<name>A0A016SEC0_9BILA</name>
<reference evidence="4" key="1">
    <citation type="journal article" date="2015" name="Nat. Genet.">
        <title>The genome and transcriptome of the zoonotic hookworm Ancylostoma ceylanicum identify infection-specific gene families.</title>
        <authorList>
            <person name="Schwarz E.M."/>
            <person name="Hu Y."/>
            <person name="Antoshechkin I."/>
            <person name="Miller M.M."/>
            <person name="Sternberg P.W."/>
            <person name="Aroian R.V."/>
        </authorList>
    </citation>
    <scope>NUCLEOTIDE SEQUENCE</scope>
    <source>
        <strain evidence="4">HY135</strain>
    </source>
</reference>
<organism evidence="3 4">
    <name type="scientific">Ancylostoma ceylanicum</name>
    <dbReference type="NCBI Taxonomy" id="53326"/>
    <lineage>
        <taxon>Eukaryota</taxon>
        <taxon>Metazoa</taxon>
        <taxon>Ecdysozoa</taxon>
        <taxon>Nematoda</taxon>
        <taxon>Chromadorea</taxon>
        <taxon>Rhabditida</taxon>
        <taxon>Rhabditina</taxon>
        <taxon>Rhabditomorpha</taxon>
        <taxon>Strongyloidea</taxon>
        <taxon>Ancylostomatidae</taxon>
        <taxon>Ancylostomatinae</taxon>
        <taxon>Ancylostoma</taxon>
    </lineage>
</organism>
<dbReference type="EMBL" id="JARK01001578">
    <property type="protein sequence ID" value="EYB88742.1"/>
    <property type="molecule type" value="Genomic_DNA"/>
</dbReference>
<evidence type="ECO:0000259" key="2">
    <source>
        <dbReference type="Pfam" id="PF00188"/>
    </source>
</evidence>
<feature type="signal peptide" evidence="1">
    <location>
        <begin position="1"/>
        <end position="16"/>
    </location>
</feature>
<protein>
    <recommendedName>
        <fullName evidence="2">SCP domain-containing protein</fullName>
    </recommendedName>
</protein>
<evidence type="ECO:0000256" key="1">
    <source>
        <dbReference type="SAM" id="SignalP"/>
    </source>
</evidence>